<feature type="region of interest" description="Disordered" evidence="4">
    <location>
        <begin position="1"/>
        <end position="113"/>
    </location>
</feature>
<evidence type="ECO:0000313" key="6">
    <source>
        <dbReference type="EMBL" id="KIJ12048.1"/>
    </source>
</evidence>
<dbReference type="SMART" id="SM00066">
    <property type="entry name" value="GAL4"/>
    <property type="match status" value="1"/>
</dbReference>
<dbReference type="Pfam" id="PF00172">
    <property type="entry name" value="Zn_clus"/>
    <property type="match status" value="1"/>
</dbReference>
<name>A0A0C9TNB1_PAXIN</name>
<comment type="subcellular location">
    <subcellularLocation>
        <location evidence="1">Nucleus</location>
    </subcellularLocation>
</comment>
<dbReference type="GO" id="GO:0008270">
    <property type="term" value="F:zinc ion binding"/>
    <property type="evidence" value="ECO:0007669"/>
    <property type="project" value="InterPro"/>
</dbReference>
<feature type="domain" description="Zn(2)-C6 fungal-type" evidence="5">
    <location>
        <begin position="114"/>
        <end position="145"/>
    </location>
</feature>
<dbReference type="EMBL" id="KN819369">
    <property type="protein sequence ID" value="KIJ12048.1"/>
    <property type="molecule type" value="Genomic_DNA"/>
</dbReference>
<feature type="compositionally biased region" description="Polar residues" evidence="4">
    <location>
        <begin position="252"/>
        <end position="263"/>
    </location>
</feature>
<proteinExistence type="predicted"/>
<dbReference type="GO" id="GO:0000981">
    <property type="term" value="F:DNA-binding transcription factor activity, RNA polymerase II-specific"/>
    <property type="evidence" value="ECO:0007669"/>
    <property type="project" value="InterPro"/>
</dbReference>
<dbReference type="GO" id="GO:0005634">
    <property type="term" value="C:nucleus"/>
    <property type="evidence" value="ECO:0007669"/>
    <property type="project" value="UniProtKB-SubCell"/>
</dbReference>
<sequence length="391" mass="43124">MMSSSAPESQARPIAPSATQYQQPSLPSIRQLHPYLPPSGAPQSHLPVQESSSYSYPPPVAYAGPSGSTDPHQSQTISSQSGIYPRSDPLDSDMEGDVEQQGPAKKKRRRQALSCNECKRRKIKCDRAQPCGPCTRRGEQTKCQWRSLEPVDKYVTRAEYEELKARTRTEYEELKAKFDQLESMVLRIFSAPQGAVNVPLYSMSSDMPGPPSSENVSSYHTSHSSTGQVLYPPAVPSSASYQPEHVPKAPQYPSNSPHLMTQGAQQASSSSAPQPPTISGGSGHIRHPSDGKSPTTMRHSPLSLASITSPYNTDAQSKNCRAQTLNSLGERLRPSPEDWKDPAVPCGTRRRRWNARRRPAHQMLPWKARQCPPWHSIYPALHLGGDTEILL</sequence>
<feature type="compositionally biased region" description="Polar residues" evidence="4">
    <location>
        <begin position="17"/>
        <end position="28"/>
    </location>
</feature>
<evidence type="ECO:0000256" key="4">
    <source>
        <dbReference type="SAM" id="MobiDB-lite"/>
    </source>
</evidence>
<keyword evidence="3" id="KW-0175">Coiled coil</keyword>
<dbReference type="InterPro" id="IPR036864">
    <property type="entry name" value="Zn2-C6_fun-type_DNA-bd_sf"/>
</dbReference>
<dbReference type="PROSITE" id="PS00463">
    <property type="entry name" value="ZN2_CY6_FUNGAL_1"/>
    <property type="match status" value="1"/>
</dbReference>
<dbReference type="CDD" id="cd00067">
    <property type="entry name" value="GAL4"/>
    <property type="match status" value="1"/>
</dbReference>
<dbReference type="PROSITE" id="PS50048">
    <property type="entry name" value="ZN2_CY6_FUNGAL_2"/>
    <property type="match status" value="1"/>
</dbReference>
<dbReference type="HOGENOM" id="CLU_056402_1_0_1"/>
<evidence type="ECO:0000256" key="2">
    <source>
        <dbReference type="ARBA" id="ARBA00023242"/>
    </source>
</evidence>
<evidence type="ECO:0000256" key="3">
    <source>
        <dbReference type="SAM" id="Coils"/>
    </source>
</evidence>
<evidence type="ECO:0000313" key="7">
    <source>
        <dbReference type="Proteomes" id="UP000053647"/>
    </source>
</evidence>
<feature type="region of interest" description="Disordered" evidence="4">
    <location>
        <begin position="206"/>
        <end position="300"/>
    </location>
</feature>
<feature type="compositionally biased region" description="Polar residues" evidence="4">
    <location>
        <begin position="214"/>
        <end position="228"/>
    </location>
</feature>
<evidence type="ECO:0000259" key="5">
    <source>
        <dbReference type="PROSITE" id="PS50048"/>
    </source>
</evidence>
<dbReference type="InterPro" id="IPR001138">
    <property type="entry name" value="Zn2Cys6_DnaBD"/>
</dbReference>
<reference evidence="6 7" key="1">
    <citation type="submission" date="2014-06" db="EMBL/GenBank/DDBJ databases">
        <authorList>
            <consortium name="DOE Joint Genome Institute"/>
            <person name="Kuo A."/>
            <person name="Kohler A."/>
            <person name="Nagy L.G."/>
            <person name="Floudas D."/>
            <person name="Copeland A."/>
            <person name="Barry K.W."/>
            <person name="Cichocki N."/>
            <person name="Veneault-Fourrey C."/>
            <person name="LaButti K."/>
            <person name="Lindquist E.A."/>
            <person name="Lipzen A."/>
            <person name="Lundell T."/>
            <person name="Morin E."/>
            <person name="Murat C."/>
            <person name="Sun H."/>
            <person name="Tunlid A."/>
            <person name="Henrissat B."/>
            <person name="Grigoriev I.V."/>
            <person name="Hibbett D.S."/>
            <person name="Martin F."/>
            <person name="Nordberg H.P."/>
            <person name="Cantor M.N."/>
            <person name="Hua S.X."/>
        </authorList>
    </citation>
    <scope>NUCLEOTIDE SEQUENCE [LARGE SCALE GENOMIC DNA]</scope>
    <source>
        <strain evidence="6 7">ATCC 200175</strain>
    </source>
</reference>
<dbReference type="AlphaFoldDB" id="A0A0C9TNB1"/>
<dbReference type="OrthoDB" id="3362851at2759"/>
<dbReference type="PANTHER" id="PTHR31001">
    <property type="entry name" value="UNCHARACTERIZED TRANSCRIPTIONAL REGULATORY PROTEIN"/>
    <property type="match status" value="1"/>
</dbReference>
<accession>A0A0C9TNB1</accession>
<reference evidence="7" key="2">
    <citation type="submission" date="2015-01" db="EMBL/GenBank/DDBJ databases">
        <title>Evolutionary Origins and Diversification of the Mycorrhizal Mutualists.</title>
        <authorList>
            <consortium name="DOE Joint Genome Institute"/>
            <consortium name="Mycorrhizal Genomics Consortium"/>
            <person name="Kohler A."/>
            <person name="Kuo A."/>
            <person name="Nagy L.G."/>
            <person name="Floudas D."/>
            <person name="Copeland A."/>
            <person name="Barry K.W."/>
            <person name="Cichocki N."/>
            <person name="Veneault-Fourrey C."/>
            <person name="LaButti K."/>
            <person name="Lindquist E.A."/>
            <person name="Lipzen A."/>
            <person name="Lundell T."/>
            <person name="Morin E."/>
            <person name="Murat C."/>
            <person name="Riley R."/>
            <person name="Ohm R."/>
            <person name="Sun H."/>
            <person name="Tunlid A."/>
            <person name="Henrissat B."/>
            <person name="Grigoriev I.V."/>
            <person name="Hibbett D.S."/>
            <person name="Martin F."/>
        </authorList>
    </citation>
    <scope>NUCLEOTIDE SEQUENCE [LARGE SCALE GENOMIC DNA]</scope>
    <source>
        <strain evidence="7">ATCC 200175</strain>
    </source>
</reference>
<feature type="compositionally biased region" description="Polar residues" evidence="4">
    <location>
        <begin position="69"/>
        <end position="82"/>
    </location>
</feature>
<dbReference type="Proteomes" id="UP000053647">
    <property type="component" value="Unassembled WGS sequence"/>
</dbReference>
<keyword evidence="2" id="KW-0539">Nucleus</keyword>
<dbReference type="Gene3D" id="4.10.240.10">
    <property type="entry name" value="Zn(2)-C6 fungal-type DNA-binding domain"/>
    <property type="match status" value="1"/>
</dbReference>
<dbReference type="InterPro" id="IPR050613">
    <property type="entry name" value="Sec_Metabolite_Reg"/>
</dbReference>
<feature type="coiled-coil region" evidence="3">
    <location>
        <begin position="157"/>
        <end position="184"/>
    </location>
</feature>
<keyword evidence="7" id="KW-1185">Reference proteome</keyword>
<feature type="compositionally biased region" description="Low complexity" evidence="4">
    <location>
        <begin position="51"/>
        <end position="68"/>
    </location>
</feature>
<gene>
    <name evidence="6" type="ORF">PAXINDRAFT_101385</name>
</gene>
<protein>
    <recommendedName>
        <fullName evidence="5">Zn(2)-C6 fungal-type domain-containing protein</fullName>
    </recommendedName>
</protein>
<dbReference type="SUPFAM" id="SSF57701">
    <property type="entry name" value="Zn2/Cys6 DNA-binding domain"/>
    <property type="match status" value="1"/>
</dbReference>
<organism evidence="6 7">
    <name type="scientific">Paxillus involutus ATCC 200175</name>
    <dbReference type="NCBI Taxonomy" id="664439"/>
    <lineage>
        <taxon>Eukaryota</taxon>
        <taxon>Fungi</taxon>
        <taxon>Dikarya</taxon>
        <taxon>Basidiomycota</taxon>
        <taxon>Agaricomycotina</taxon>
        <taxon>Agaricomycetes</taxon>
        <taxon>Agaricomycetidae</taxon>
        <taxon>Boletales</taxon>
        <taxon>Paxilineae</taxon>
        <taxon>Paxillaceae</taxon>
        <taxon>Paxillus</taxon>
    </lineage>
</organism>
<dbReference type="PANTHER" id="PTHR31001:SF89">
    <property type="entry name" value="ZN(2)-C6 FUNGAL-TYPE DOMAIN-CONTAINING PROTEIN"/>
    <property type="match status" value="1"/>
</dbReference>
<evidence type="ECO:0000256" key="1">
    <source>
        <dbReference type="ARBA" id="ARBA00004123"/>
    </source>
</evidence>